<keyword evidence="1" id="KW-0067">ATP-binding</keyword>
<dbReference type="SUPFAM" id="SSF56112">
    <property type="entry name" value="Protein kinase-like (PK-like)"/>
    <property type="match status" value="1"/>
</dbReference>
<evidence type="ECO:0000256" key="2">
    <source>
        <dbReference type="SAM" id="MobiDB-lite"/>
    </source>
</evidence>
<gene>
    <name evidence="4" type="ORF">L210DRAFT_3565948</name>
</gene>
<feature type="domain" description="Protein kinase" evidence="3">
    <location>
        <begin position="49"/>
        <end position="143"/>
    </location>
</feature>
<dbReference type="InterPro" id="IPR017441">
    <property type="entry name" value="Protein_kinase_ATP_BS"/>
</dbReference>
<dbReference type="PROSITE" id="PS00107">
    <property type="entry name" value="PROTEIN_KINASE_ATP"/>
    <property type="match status" value="1"/>
</dbReference>
<accession>A0AAD4BG82</accession>
<reference evidence="4" key="1">
    <citation type="submission" date="2019-10" db="EMBL/GenBank/DDBJ databases">
        <authorList>
            <consortium name="DOE Joint Genome Institute"/>
            <person name="Kuo A."/>
            <person name="Miyauchi S."/>
            <person name="Kiss E."/>
            <person name="Drula E."/>
            <person name="Kohler A."/>
            <person name="Sanchez-Garcia M."/>
            <person name="Andreopoulos B."/>
            <person name="Barry K.W."/>
            <person name="Bonito G."/>
            <person name="Buee M."/>
            <person name="Carver A."/>
            <person name="Chen C."/>
            <person name="Cichocki N."/>
            <person name="Clum A."/>
            <person name="Culley D."/>
            <person name="Crous P.W."/>
            <person name="Fauchery L."/>
            <person name="Girlanda M."/>
            <person name="Hayes R."/>
            <person name="Keri Z."/>
            <person name="LaButti K."/>
            <person name="Lipzen A."/>
            <person name="Lombard V."/>
            <person name="Magnuson J."/>
            <person name="Maillard F."/>
            <person name="Morin E."/>
            <person name="Murat C."/>
            <person name="Nolan M."/>
            <person name="Ohm R."/>
            <person name="Pangilinan J."/>
            <person name="Pereira M."/>
            <person name="Perotto S."/>
            <person name="Peter M."/>
            <person name="Riley R."/>
            <person name="Sitrit Y."/>
            <person name="Stielow B."/>
            <person name="Szollosi G."/>
            <person name="Zifcakova L."/>
            <person name="Stursova M."/>
            <person name="Spatafora J.W."/>
            <person name="Tedersoo L."/>
            <person name="Vaario L.-M."/>
            <person name="Yamada A."/>
            <person name="Yan M."/>
            <person name="Wang P."/>
            <person name="Xu J."/>
            <person name="Bruns T."/>
            <person name="Baldrian P."/>
            <person name="Vilgalys R."/>
            <person name="Henrissat B."/>
            <person name="Grigoriev I.V."/>
            <person name="Hibbett D."/>
            <person name="Nagy L.G."/>
            <person name="Martin F.M."/>
        </authorList>
    </citation>
    <scope>NUCLEOTIDE SEQUENCE</scope>
    <source>
        <strain evidence="4">BED1</strain>
    </source>
</reference>
<dbReference type="AlphaFoldDB" id="A0AAD4BG82"/>
<feature type="compositionally biased region" description="Polar residues" evidence="2">
    <location>
        <begin position="35"/>
        <end position="44"/>
    </location>
</feature>
<feature type="compositionally biased region" description="Basic and acidic residues" evidence="2">
    <location>
        <begin position="15"/>
        <end position="34"/>
    </location>
</feature>
<dbReference type="Gene3D" id="3.30.200.20">
    <property type="entry name" value="Phosphorylase Kinase, domain 1"/>
    <property type="match status" value="1"/>
</dbReference>
<name>A0AAD4BG82_BOLED</name>
<dbReference type="GO" id="GO:0004672">
    <property type="term" value="F:protein kinase activity"/>
    <property type="evidence" value="ECO:0007669"/>
    <property type="project" value="InterPro"/>
</dbReference>
<dbReference type="PROSITE" id="PS50011">
    <property type="entry name" value="PROTEIN_KINASE_DOM"/>
    <property type="match status" value="1"/>
</dbReference>
<keyword evidence="5" id="KW-1185">Reference proteome</keyword>
<dbReference type="InterPro" id="IPR011009">
    <property type="entry name" value="Kinase-like_dom_sf"/>
</dbReference>
<proteinExistence type="predicted"/>
<feature type="binding site" evidence="1">
    <location>
        <position position="78"/>
    </location>
    <ligand>
        <name>ATP</name>
        <dbReference type="ChEBI" id="CHEBI:30616"/>
    </ligand>
</feature>
<organism evidence="4 5">
    <name type="scientific">Boletus edulis BED1</name>
    <dbReference type="NCBI Taxonomy" id="1328754"/>
    <lineage>
        <taxon>Eukaryota</taxon>
        <taxon>Fungi</taxon>
        <taxon>Dikarya</taxon>
        <taxon>Basidiomycota</taxon>
        <taxon>Agaricomycotina</taxon>
        <taxon>Agaricomycetes</taxon>
        <taxon>Agaricomycetidae</taxon>
        <taxon>Boletales</taxon>
        <taxon>Boletineae</taxon>
        <taxon>Boletaceae</taxon>
        <taxon>Boletoideae</taxon>
        <taxon>Boletus</taxon>
    </lineage>
</organism>
<keyword evidence="1" id="KW-0547">Nucleotide-binding</keyword>
<feature type="region of interest" description="Disordered" evidence="2">
    <location>
        <begin position="1"/>
        <end position="46"/>
    </location>
</feature>
<evidence type="ECO:0000256" key="1">
    <source>
        <dbReference type="PROSITE-ProRule" id="PRU10141"/>
    </source>
</evidence>
<evidence type="ECO:0000259" key="3">
    <source>
        <dbReference type="PROSITE" id="PS50011"/>
    </source>
</evidence>
<evidence type="ECO:0000313" key="5">
    <source>
        <dbReference type="Proteomes" id="UP001194468"/>
    </source>
</evidence>
<feature type="compositionally biased region" description="Polar residues" evidence="2">
    <location>
        <begin position="1"/>
        <end position="14"/>
    </location>
</feature>
<comment type="caution">
    <text evidence="4">The sequence shown here is derived from an EMBL/GenBank/DDBJ whole genome shotgun (WGS) entry which is preliminary data.</text>
</comment>
<protein>
    <recommendedName>
        <fullName evidence="3">Protein kinase domain-containing protein</fullName>
    </recommendedName>
</protein>
<dbReference type="EMBL" id="WHUW01000085">
    <property type="protein sequence ID" value="KAF8426835.1"/>
    <property type="molecule type" value="Genomic_DNA"/>
</dbReference>
<evidence type="ECO:0000313" key="4">
    <source>
        <dbReference type="EMBL" id="KAF8426835.1"/>
    </source>
</evidence>
<sequence length="143" mass="15779">MLPQAYSTSPQTSSSDRDRQPMSDQKHRQHRDGSTSKQSRSTNKVLGDYTLTKTLGAGSMGKVEFATHDVAGERLAIKILSRVHPSTSLPNGSNVSPEAIAKQASKDASKEIRTIRVAALSMLLRHPYICGMREMIIRQHHVI</sequence>
<dbReference type="Proteomes" id="UP001194468">
    <property type="component" value="Unassembled WGS sequence"/>
</dbReference>
<reference evidence="4" key="2">
    <citation type="journal article" date="2020" name="Nat. Commun.">
        <title>Large-scale genome sequencing of mycorrhizal fungi provides insights into the early evolution of symbiotic traits.</title>
        <authorList>
            <person name="Miyauchi S."/>
            <person name="Kiss E."/>
            <person name="Kuo A."/>
            <person name="Drula E."/>
            <person name="Kohler A."/>
            <person name="Sanchez-Garcia M."/>
            <person name="Morin E."/>
            <person name="Andreopoulos B."/>
            <person name="Barry K.W."/>
            <person name="Bonito G."/>
            <person name="Buee M."/>
            <person name="Carver A."/>
            <person name="Chen C."/>
            <person name="Cichocki N."/>
            <person name="Clum A."/>
            <person name="Culley D."/>
            <person name="Crous P.W."/>
            <person name="Fauchery L."/>
            <person name="Girlanda M."/>
            <person name="Hayes R.D."/>
            <person name="Keri Z."/>
            <person name="LaButti K."/>
            <person name="Lipzen A."/>
            <person name="Lombard V."/>
            <person name="Magnuson J."/>
            <person name="Maillard F."/>
            <person name="Murat C."/>
            <person name="Nolan M."/>
            <person name="Ohm R.A."/>
            <person name="Pangilinan J."/>
            <person name="Pereira M.F."/>
            <person name="Perotto S."/>
            <person name="Peter M."/>
            <person name="Pfister S."/>
            <person name="Riley R."/>
            <person name="Sitrit Y."/>
            <person name="Stielow J.B."/>
            <person name="Szollosi G."/>
            <person name="Zifcakova L."/>
            <person name="Stursova M."/>
            <person name="Spatafora J.W."/>
            <person name="Tedersoo L."/>
            <person name="Vaario L.M."/>
            <person name="Yamada A."/>
            <person name="Yan M."/>
            <person name="Wang P."/>
            <person name="Xu J."/>
            <person name="Bruns T."/>
            <person name="Baldrian P."/>
            <person name="Vilgalys R."/>
            <person name="Dunand C."/>
            <person name="Henrissat B."/>
            <person name="Grigoriev I.V."/>
            <person name="Hibbett D."/>
            <person name="Nagy L.G."/>
            <person name="Martin F.M."/>
        </authorList>
    </citation>
    <scope>NUCLEOTIDE SEQUENCE</scope>
    <source>
        <strain evidence="4">BED1</strain>
    </source>
</reference>
<dbReference type="InterPro" id="IPR000719">
    <property type="entry name" value="Prot_kinase_dom"/>
</dbReference>
<dbReference type="GO" id="GO:0005524">
    <property type="term" value="F:ATP binding"/>
    <property type="evidence" value="ECO:0007669"/>
    <property type="project" value="UniProtKB-UniRule"/>
</dbReference>